<dbReference type="GO" id="GO:0005737">
    <property type="term" value="C:cytoplasm"/>
    <property type="evidence" value="ECO:0000318"/>
    <property type="project" value="GO_Central"/>
</dbReference>
<dbReference type="SUPFAM" id="SSF54236">
    <property type="entry name" value="Ubiquitin-like"/>
    <property type="match status" value="6"/>
</dbReference>
<dbReference type="Gene3D" id="3.10.20.90">
    <property type="entry name" value="Phosphatidylinositol 3-kinase Catalytic Subunit, Chain A, domain 1"/>
    <property type="match status" value="6"/>
</dbReference>
<protein>
    <submittedName>
        <fullName evidence="11">Putative ubiquitin</fullName>
    </submittedName>
    <submittedName>
        <fullName evidence="10">Ubiquitin domain-containing protein</fullName>
    </submittedName>
</protein>
<evidence type="ECO:0000256" key="2">
    <source>
        <dbReference type="ARBA" id="ARBA00004496"/>
    </source>
</evidence>
<evidence type="ECO:0000256" key="4">
    <source>
        <dbReference type="ARBA" id="ARBA00022490"/>
    </source>
</evidence>
<proteinExistence type="inferred from homology"/>
<dbReference type="GO" id="GO:0005634">
    <property type="term" value="C:nucleus"/>
    <property type="evidence" value="ECO:0000318"/>
    <property type="project" value="GO_Central"/>
</dbReference>
<dbReference type="SMART" id="SM00213">
    <property type="entry name" value="UBQ"/>
    <property type="match status" value="6"/>
</dbReference>
<dbReference type="PANTHER" id="PTHR10666">
    <property type="entry name" value="UBIQUITIN"/>
    <property type="match status" value="1"/>
</dbReference>
<dbReference type="PRINTS" id="PR00348">
    <property type="entry name" value="UBIQUITIN"/>
</dbReference>
<feature type="domain" description="Ubiquitin-like" evidence="9">
    <location>
        <begin position="231"/>
        <end position="300"/>
    </location>
</feature>
<evidence type="ECO:0000256" key="1">
    <source>
        <dbReference type="ARBA" id="ARBA00004123"/>
    </source>
</evidence>
<keyword evidence="5" id="KW-1017">Isopeptide bond</keyword>
<comment type="similarity">
    <text evidence="3">Belongs to the ubiquitin family.</text>
</comment>
<dbReference type="Gramene" id="mRNA:HanXRQr2_Chr01g0038591">
    <property type="protein sequence ID" value="CDS:HanXRQr2_Chr01g0038591.1"/>
    <property type="gene ID" value="HanXRQr2_Chr01g0038591"/>
</dbReference>
<feature type="domain" description="Ubiquitin-like" evidence="9">
    <location>
        <begin position="158"/>
        <end position="227"/>
    </location>
</feature>
<dbReference type="InterPro" id="IPR000626">
    <property type="entry name" value="Ubiquitin-like_dom"/>
</dbReference>
<dbReference type="PROSITE" id="PS50053">
    <property type="entry name" value="UBIQUITIN_2"/>
    <property type="match status" value="6"/>
</dbReference>
<dbReference type="InterPro" id="IPR050158">
    <property type="entry name" value="Ubiquitin_ubiquitin-like"/>
</dbReference>
<name>A0A251VTM9_HELAN</name>
<dbReference type="InterPro" id="IPR019956">
    <property type="entry name" value="Ubiquitin_dom"/>
</dbReference>
<dbReference type="InterPro" id="IPR029071">
    <property type="entry name" value="Ubiquitin-like_domsf"/>
</dbReference>
<dbReference type="FunFam" id="3.10.20.90:FF:000469">
    <property type="entry name" value="Polyubiquitin-C"/>
    <property type="match status" value="3"/>
</dbReference>
<evidence type="ECO:0000259" key="9">
    <source>
        <dbReference type="PROSITE" id="PS50053"/>
    </source>
</evidence>
<dbReference type="GO" id="GO:0016567">
    <property type="term" value="P:protein ubiquitination"/>
    <property type="evidence" value="ECO:0000318"/>
    <property type="project" value="GO_Central"/>
</dbReference>
<reference evidence="10 12" key="1">
    <citation type="journal article" date="2017" name="Nature">
        <title>The sunflower genome provides insights into oil metabolism, flowering and Asterid evolution.</title>
        <authorList>
            <person name="Badouin H."/>
            <person name="Gouzy J."/>
            <person name="Grassa C.J."/>
            <person name="Murat F."/>
            <person name="Staton S.E."/>
            <person name="Cottret L."/>
            <person name="Lelandais-Briere C."/>
            <person name="Owens G.L."/>
            <person name="Carrere S."/>
            <person name="Mayjonade B."/>
            <person name="Legrand L."/>
            <person name="Gill N."/>
            <person name="Kane N.C."/>
            <person name="Bowers J.E."/>
            <person name="Hubner S."/>
            <person name="Bellec A."/>
            <person name="Berard A."/>
            <person name="Berges H."/>
            <person name="Blanchet N."/>
            <person name="Boniface M.C."/>
            <person name="Brunel D."/>
            <person name="Catrice O."/>
            <person name="Chaidir N."/>
            <person name="Claudel C."/>
            <person name="Donnadieu C."/>
            <person name="Faraut T."/>
            <person name="Fievet G."/>
            <person name="Helmstetter N."/>
            <person name="King M."/>
            <person name="Knapp S.J."/>
            <person name="Lai Z."/>
            <person name="Le Paslier M.C."/>
            <person name="Lippi Y."/>
            <person name="Lorenzon L."/>
            <person name="Mandel J.R."/>
            <person name="Marage G."/>
            <person name="Marchand G."/>
            <person name="Marquand E."/>
            <person name="Bret-Mestries E."/>
            <person name="Morien E."/>
            <person name="Nambeesan S."/>
            <person name="Nguyen T."/>
            <person name="Pegot-Espagnet P."/>
            <person name="Pouilly N."/>
            <person name="Raftis F."/>
            <person name="Sallet E."/>
            <person name="Schiex T."/>
            <person name="Thomas J."/>
            <person name="Vandecasteele C."/>
            <person name="Vares D."/>
            <person name="Vear F."/>
            <person name="Vautrin S."/>
            <person name="Crespi M."/>
            <person name="Mangin B."/>
            <person name="Burke J.M."/>
            <person name="Salse J."/>
            <person name="Munos S."/>
            <person name="Vincourt P."/>
            <person name="Rieseberg L.H."/>
            <person name="Langlade N.B."/>
        </authorList>
    </citation>
    <scope>NUCLEOTIDE SEQUENCE [LARGE SCALE GENOMIC DNA]</scope>
    <source>
        <strain evidence="12">cv. SF193</strain>
        <tissue evidence="10">Leaves</tissue>
    </source>
</reference>
<evidence type="ECO:0000256" key="6">
    <source>
        <dbReference type="ARBA" id="ARBA00022737"/>
    </source>
</evidence>
<dbReference type="GO" id="GO:0019941">
    <property type="term" value="P:modification-dependent protein catabolic process"/>
    <property type="evidence" value="ECO:0000318"/>
    <property type="project" value="GO_Central"/>
</dbReference>
<accession>A0A251VTM9</accession>
<keyword evidence="4" id="KW-0963">Cytoplasm</keyword>
<dbReference type="STRING" id="4232.A0A251VTM9"/>
<keyword evidence="7" id="KW-0832">Ubl conjugation</keyword>
<evidence type="ECO:0000313" key="11">
    <source>
        <dbReference type="EMBL" id="OTG38101.1"/>
    </source>
</evidence>
<evidence type="ECO:0000313" key="12">
    <source>
        <dbReference type="Proteomes" id="UP000215914"/>
    </source>
</evidence>
<dbReference type="Proteomes" id="UP000215914">
    <property type="component" value="Chromosome 1"/>
</dbReference>
<comment type="subcellular location">
    <subcellularLocation>
        <location evidence="2">Cytoplasm</location>
    </subcellularLocation>
    <subcellularLocation>
        <location evidence="1">Nucleus</location>
    </subcellularLocation>
</comment>
<feature type="domain" description="Ubiquitin-like" evidence="9">
    <location>
        <begin position="383"/>
        <end position="454"/>
    </location>
</feature>
<dbReference type="AlphaFoldDB" id="A0A251VTM9"/>
<feature type="domain" description="Ubiquitin-like" evidence="9">
    <location>
        <begin position="304"/>
        <end position="373"/>
    </location>
</feature>
<feature type="domain" description="Ubiquitin-like" evidence="9">
    <location>
        <begin position="1"/>
        <end position="69"/>
    </location>
</feature>
<feature type="domain" description="Ubiquitin-like" evidence="9">
    <location>
        <begin position="77"/>
        <end position="157"/>
    </location>
</feature>
<dbReference type="EMBL" id="MNCJ02000316">
    <property type="protein sequence ID" value="KAF5823462.1"/>
    <property type="molecule type" value="Genomic_DNA"/>
</dbReference>
<dbReference type="GO" id="GO:0031625">
    <property type="term" value="F:ubiquitin protein ligase binding"/>
    <property type="evidence" value="ECO:0000318"/>
    <property type="project" value="GO_Central"/>
</dbReference>
<dbReference type="GO" id="GO:0003729">
    <property type="term" value="F:mRNA binding"/>
    <property type="evidence" value="ECO:0007669"/>
    <property type="project" value="UniProtKB-ARBA"/>
</dbReference>
<reference evidence="11" key="2">
    <citation type="submission" date="2017-02" db="EMBL/GenBank/DDBJ databases">
        <title>Sunflower complete genome.</title>
        <authorList>
            <person name="Langlade N."/>
            <person name="Munos S."/>
        </authorList>
    </citation>
    <scope>NUCLEOTIDE SEQUENCE [LARGE SCALE GENOMIC DNA]</scope>
    <source>
        <tissue evidence="11">Leaves</tissue>
    </source>
</reference>
<evidence type="ECO:0000256" key="5">
    <source>
        <dbReference type="ARBA" id="ARBA00022499"/>
    </source>
</evidence>
<dbReference type="EMBL" id="CM007890">
    <property type="protein sequence ID" value="OTG38101.1"/>
    <property type="molecule type" value="Genomic_DNA"/>
</dbReference>
<organism evidence="11 12">
    <name type="scientific">Helianthus annuus</name>
    <name type="common">Common sunflower</name>
    <dbReference type="NCBI Taxonomy" id="4232"/>
    <lineage>
        <taxon>Eukaryota</taxon>
        <taxon>Viridiplantae</taxon>
        <taxon>Streptophyta</taxon>
        <taxon>Embryophyta</taxon>
        <taxon>Tracheophyta</taxon>
        <taxon>Spermatophyta</taxon>
        <taxon>Magnoliopsida</taxon>
        <taxon>eudicotyledons</taxon>
        <taxon>Gunneridae</taxon>
        <taxon>Pentapetalae</taxon>
        <taxon>asterids</taxon>
        <taxon>campanulids</taxon>
        <taxon>Asterales</taxon>
        <taxon>Asteraceae</taxon>
        <taxon>Asteroideae</taxon>
        <taxon>Heliantheae alliance</taxon>
        <taxon>Heliantheae</taxon>
        <taxon>Helianthus</taxon>
    </lineage>
</organism>
<dbReference type="InParanoid" id="A0A251VTM9"/>
<evidence type="ECO:0000256" key="7">
    <source>
        <dbReference type="ARBA" id="ARBA00022843"/>
    </source>
</evidence>
<sequence>MKIFIKTHTGETLIPEVKPSYTIGSIKAKIQNKVLIPCDKQELIFNEMVLHDINTLADYNIKGESTLTLTRLSSGFMQILIKPLSGIAFTLDVKPSETIYNIKAKIHDKVHCHKINIPCDEQELIFNEMVLHNNDTLADYNIKRESTLILVAISRGVMQIFINLSTGKTITLEVKPSDTIHNVKAKIFDKETHLPSDLRLNYNGKFLADAPTLADYNIKRESTLTAVHGVMQIFIKIRTGNTITLEVKPSDTIHNVKAKIFDKKTHLPSDLRLSYNGKFLVDCHTLADYNIKRESTLTVVHGFMQIFIKIRTGNTITLEVGPSETIHNLKAKIHDKEAHLPCDLRLHYNGMYLEDSGTLADYHIYKESTVHVIAPVPFSMESMPIFIETPTEKIITLDVYHYETIGNVKSKIEEKESIPRCQQVLVWNGKILMDAITIAYYGIPEESTLFLNIEGDE</sequence>
<keyword evidence="12" id="KW-1185">Reference proteome</keyword>
<dbReference type="Pfam" id="PF00240">
    <property type="entry name" value="ubiquitin"/>
    <property type="match status" value="6"/>
</dbReference>
<reference evidence="10" key="3">
    <citation type="submission" date="2020-06" db="EMBL/GenBank/DDBJ databases">
        <title>Helianthus annuus Genome sequencing and assembly Release 2.</title>
        <authorList>
            <person name="Gouzy J."/>
            <person name="Langlade N."/>
            <person name="Munos S."/>
        </authorList>
    </citation>
    <scope>NUCLEOTIDE SEQUENCE</scope>
    <source>
        <tissue evidence="10">Leaves</tissue>
    </source>
</reference>
<evidence type="ECO:0000313" key="10">
    <source>
        <dbReference type="EMBL" id="KAF5823462.1"/>
    </source>
</evidence>
<dbReference type="GO" id="GO:0031386">
    <property type="term" value="F:protein tag activity"/>
    <property type="evidence" value="ECO:0000318"/>
    <property type="project" value="GO_Central"/>
</dbReference>
<gene>
    <name evidence="11" type="ORF">HannXRQ_Chr01g0026041</name>
    <name evidence="10" type="ORF">HanXRQr2_Chr01g0038591</name>
</gene>
<keyword evidence="6" id="KW-0677">Repeat</keyword>
<evidence type="ECO:0000256" key="8">
    <source>
        <dbReference type="ARBA" id="ARBA00023242"/>
    </source>
</evidence>
<keyword evidence="8" id="KW-0539">Nucleus</keyword>
<evidence type="ECO:0000256" key="3">
    <source>
        <dbReference type="ARBA" id="ARBA00008430"/>
    </source>
</evidence>